<keyword evidence="7 9" id="KW-0503">Monooxygenase</keyword>
<dbReference type="GO" id="GO:0005506">
    <property type="term" value="F:iron ion binding"/>
    <property type="evidence" value="ECO:0007669"/>
    <property type="project" value="InterPro"/>
</dbReference>
<dbReference type="InterPro" id="IPR002401">
    <property type="entry name" value="Cyt_P450_E_grp-I"/>
</dbReference>
<dbReference type="PANTHER" id="PTHR24291:SF187">
    <property type="entry name" value="CYTOCHROME P450 4AE1-RELATED"/>
    <property type="match status" value="1"/>
</dbReference>
<dbReference type="EMBL" id="LJIG01009575">
    <property type="protein sequence ID" value="KRT82805.1"/>
    <property type="molecule type" value="Genomic_DNA"/>
</dbReference>
<evidence type="ECO:0000256" key="6">
    <source>
        <dbReference type="ARBA" id="ARBA00023004"/>
    </source>
</evidence>
<dbReference type="GO" id="GO:0016705">
    <property type="term" value="F:oxidoreductase activity, acting on paired donors, with incorporation or reduction of molecular oxygen"/>
    <property type="evidence" value="ECO:0007669"/>
    <property type="project" value="InterPro"/>
</dbReference>
<protein>
    <submittedName>
        <fullName evidence="10">Cytochrome P450</fullName>
    </submittedName>
</protein>
<dbReference type="PRINTS" id="PR00385">
    <property type="entry name" value="P450"/>
</dbReference>
<evidence type="ECO:0000313" key="10">
    <source>
        <dbReference type="EMBL" id="KRT82805.1"/>
    </source>
</evidence>
<dbReference type="Pfam" id="PF00067">
    <property type="entry name" value="p450"/>
    <property type="match status" value="2"/>
</dbReference>
<evidence type="ECO:0000256" key="5">
    <source>
        <dbReference type="ARBA" id="ARBA00023002"/>
    </source>
</evidence>
<keyword evidence="6 8" id="KW-0408">Iron</keyword>
<dbReference type="Gene3D" id="1.10.630.10">
    <property type="entry name" value="Cytochrome P450"/>
    <property type="match status" value="2"/>
</dbReference>
<dbReference type="InterPro" id="IPR050196">
    <property type="entry name" value="Cytochrome_P450_Monoox"/>
</dbReference>
<dbReference type="SUPFAM" id="SSF48264">
    <property type="entry name" value="Cytochrome P450"/>
    <property type="match status" value="2"/>
</dbReference>
<reference evidence="10 11" key="1">
    <citation type="submission" date="2015-09" db="EMBL/GenBank/DDBJ databases">
        <title>Draft genome of the scarab beetle Oryctes borbonicus.</title>
        <authorList>
            <person name="Meyer J.M."/>
            <person name="Markov G.V."/>
            <person name="Baskaran P."/>
            <person name="Herrmann M."/>
            <person name="Sommer R.J."/>
            <person name="Roedelsperger C."/>
        </authorList>
    </citation>
    <scope>NUCLEOTIDE SEQUENCE [LARGE SCALE GENOMIC DNA]</scope>
    <source>
        <strain evidence="10">OB123</strain>
        <tissue evidence="10">Whole animal</tissue>
    </source>
</reference>
<dbReference type="InterPro" id="IPR001128">
    <property type="entry name" value="Cyt_P450"/>
</dbReference>
<evidence type="ECO:0000256" key="1">
    <source>
        <dbReference type="ARBA" id="ARBA00001971"/>
    </source>
</evidence>
<dbReference type="GO" id="GO:0004497">
    <property type="term" value="F:monooxygenase activity"/>
    <property type="evidence" value="ECO:0007669"/>
    <property type="project" value="UniProtKB-KW"/>
</dbReference>
<accession>A0A0T6B6E3</accession>
<evidence type="ECO:0000256" key="8">
    <source>
        <dbReference type="PIRSR" id="PIRSR602401-1"/>
    </source>
</evidence>
<keyword evidence="3 8" id="KW-0349">Heme</keyword>
<dbReference type="GO" id="GO:0020037">
    <property type="term" value="F:heme binding"/>
    <property type="evidence" value="ECO:0007669"/>
    <property type="project" value="InterPro"/>
</dbReference>
<keyword evidence="4 8" id="KW-0479">Metal-binding</keyword>
<dbReference type="OrthoDB" id="1470350at2759"/>
<evidence type="ECO:0000256" key="4">
    <source>
        <dbReference type="ARBA" id="ARBA00022723"/>
    </source>
</evidence>
<dbReference type="Proteomes" id="UP000051574">
    <property type="component" value="Unassembled WGS sequence"/>
</dbReference>
<dbReference type="InterPro" id="IPR036396">
    <property type="entry name" value="Cyt_P450_sf"/>
</dbReference>
<comment type="cofactor">
    <cofactor evidence="1 8">
        <name>heme</name>
        <dbReference type="ChEBI" id="CHEBI:30413"/>
    </cofactor>
</comment>
<comment type="similarity">
    <text evidence="2 9">Belongs to the cytochrome P450 family.</text>
</comment>
<name>A0A0T6B6E3_9SCAR</name>
<evidence type="ECO:0000256" key="7">
    <source>
        <dbReference type="ARBA" id="ARBA00023033"/>
    </source>
</evidence>
<proteinExistence type="inferred from homology"/>
<gene>
    <name evidence="10" type="ORF">AMK59_3894</name>
</gene>
<dbReference type="PROSITE" id="PS00086">
    <property type="entry name" value="CYTOCHROME_P450"/>
    <property type="match status" value="1"/>
</dbReference>
<dbReference type="PRINTS" id="PR00463">
    <property type="entry name" value="EP450I"/>
</dbReference>
<comment type="caution">
    <text evidence="10">The sequence shown here is derived from an EMBL/GenBank/DDBJ whole genome shotgun (WGS) entry which is preliminary data.</text>
</comment>
<organism evidence="10 11">
    <name type="scientific">Oryctes borbonicus</name>
    <dbReference type="NCBI Taxonomy" id="1629725"/>
    <lineage>
        <taxon>Eukaryota</taxon>
        <taxon>Metazoa</taxon>
        <taxon>Ecdysozoa</taxon>
        <taxon>Arthropoda</taxon>
        <taxon>Hexapoda</taxon>
        <taxon>Insecta</taxon>
        <taxon>Pterygota</taxon>
        <taxon>Neoptera</taxon>
        <taxon>Endopterygota</taxon>
        <taxon>Coleoptera</taxon>
        <taxon>Polyphaga</taxon>
        <taxon>Scarabaeiformia</taxon>
        <taxon>Scarabaeidae</taxon>
        <taxon>Dynastinae</taxon>
        <taxon>Oryctes</taxon>
    </lineage>
</organism>
<keyword evidence="11" id="KW-1185">Reference proteome</keyword>
<dbReference type="InterPro" id="IPR017972">
    <property type="entry name" value="Cyt_P450_CS"/>
</dbReference>
<sequence>MSFIIYELSKRQDIQQSLYEEIISIVGPDPSAEITHGHLHAMIYLEAVLKDSSRLLCVVPGIERIASSDVEFNLHAMIYLEAVLKESLRLLCVVPGIERIASSDVEFNGILYPKGTRFMFNIAAIHKSKLYFSNPEKFDPDRFMPDNGYGDQKNAFIPFSVGPRDCIGNIDIKILAQT</sequence>
<evidence type="ECO:0000256" key="9">
    <source>
        <dbReference type="RuleBase" id="RU000461"/>
    </source>
</evidence>
<evidence type="ECO:0000256" key="3">
    <source>
        <dbReference type="ARBA" id="ARBA00022617"/>
    </source>
</evidence>
<evidence type="ECO:0000313" key="11">
    <source>
        <dbReference type="Proteomes" id="UP000051574"/>
    </source>
</evidence>
<dbReference type="AlphaFoldDB" id="A0A0T6B6E3"/>
<dbReference type="PANTHER" id="PTHR24291">
    <property type="entry name" value="CYTOCHROME P450 FAMILY 4"/>
    <property type="match status" value="1"/>
</dbReference>
<feature type="binding site" description="axial binding residue" evidence="8">
    <location>
        <position position="166"/>
    </location>
    <ligand>
        <name>heme</name>
        <dbReference type="ChEBI" id="CHEBI:30413"/>
    </ligand>
    <ligandPart>
        <name>Fe</name>
        <dbReference type="ChEBI" id="CHEBI:18248"/>
    </ligandPart>
</feature>
<evidence type="ECO:0000256" key="2">
    <source>
        <dbReference type="ARBA" id="ARBA00010617"/>
    </source>
</evidence>
<keyword evidence="5 9" id="KW-0560">Oxidoreductase</keyword>